<accession>A0A6P7SIA2</accession>
<dbReference type="InterPro" id="IPR027417">
    <property type="entry name" value="P-loop_NTPase"/>
</dbReference>
<evidence type="ECO:0000259" key="1">
    <source>
        <dbReference type="Pfam" id="PF21530"/>
    </source>
</evidence>
<dbReference type="InterPro" id="IPR049163">
    <property type="entry name" value="Pif1-like_2B_dom"/>
</dbReference>
<dbReference type="Pfam" id="PF21530">
    <property type="entry name" value="Pif1_2B_dom"/>
    <property type="match status" value="1"/>
</dbReference>
<reference evidence="3" key="1">
    <citation type="submission" date="2025-08" db="UniProtKB">
        <authorList>
            <consortium name="RefSeq"/>
        </authorList>
    </citation>
    <scope>IDENTIFICATION</scope>
</reference>
<evidence type="ECO:0000313" key="3">
    <source>
        <dbReference type="RefSeq" id="XP_029638124.1"/>
    </source>
</evidence>
<sequence length="161" mass="18426">MTVNYPTELLNSVDPPGIPCHKLTLKKGVPIMLLGNLDLPKLCNGTRLIVRQMHSYLLEATILTGQGKGDNVFIPRIPLIPEDMLFEFKRLQFPVRVSFAMSIDESQRQSLKIVGLHLMQLCFFHGQLYVGCSRNGNNHFMHQMVKPRMLFILLLYSDLQM</sequence>
<dbReference type="AlphaFoldDB" id="A0A6P7SIA2"/>
<feature type="domain" description="DNA helicase Pif1-like 2B" evidence="1">
    <location>
        <begin position="8"/>
        <end position="52"/>
    </location>
</feature>
<dbReference type="KEGG" id="osn:115213330"/>
<proteinExistence type="predicted"/>
<dbReference type="Proteomes" id="UP000515154">
    <property type="component" value="Linkage group LG6"/>
</dbReference>
<gene>
    <name evidence="3" type="primary">LOC115213330</name>
</gene>
<dbReference type="SUPFAM" id="SSF52540">
    <property type="entry name" value="P-loop containing nucleoside triphosphate hydrolases"/>
    <property type="match status" value="1"/>
</dbReference>
<dbReference type="RefSeq" id="XP_029638124.1">
    <property type="nucleotide sequence ID" value="XM_029782264.1"/>
</dbReference>
<dbReference type="GO" id="GO:0005657">
    <property type="term" value="C:replication fork"/>
    <property type="evidence" value="ECO:0007669"/>
    <property type="project" value="TreeGrafter"/>
</dbReference>
<name>A0A6P7SIA2_9MOLL</name>
<evidence type="ECO:0000313" key="2">
    <source>
        <dbReference type="Proteomes" id="UP000515154"/>
    </source>
</evidence>
<dbReference type="PANTHER" id="PTHR23274:SF48">
    <property type="entry name" value="ATP-DEPENDENT DNA HELICASE"/>
    <property type="match status" value="1"/>
</dbReference>
<dbReference type="GO" id="GO:0006260">
    <property type="term" value="P:DNA replication"/>
    <property type="evidence" value="ECO:0007669"/>
    <property type="project" value="TreeGrafter"/>
</dbReference>
<keyword evidence="2" id="KW-1185">Reference proteome</keyword>
<dbReference type="PANTHER" id="PTHR23274">
    <property type="entry name" value="DNA HELICASE-RELATED"/>
    <property type="match status" value="1"/>
</dbReference>
<organism evidence="2 3">
    <name type="scientific">Octopus sinensis</name>
    <name type="common">East Asian common octopus</name>
    <dbReference type="NCBI Taxonomy" id="2607531"/>
    <lineage>
        <taxon>Eukaryota</taxon>
        <taxon>Metazoa</taxon>
        <taxon>Spiralia</taxon>
        <taxon>Lophotrochozoa</taxon>
        <taxon>Mollusca</taxon>
        <taxon>Cephalopoda</taxon>
        <taxon>Coleoidea</taxon>
        <taxon>Octopodiformes</taxon>
        <taxon>Octopoda</taxon>
        <taxon>Incirrata</taxon>
        <taxon>Octopodidae</taxon>
        <taxon>Octopus</taxon>
    </lineage>
</organism>
<protein>
    <submittedName>
        <fullName evidence="3">Uncharacterized protein LOC115213330</fullName>
    </submittedName>
</protein>